<name>A0A6J3JXL4_9HYME</name>
<evidence type="ECO:0000313" key="2">
    <source>
        <dbReference type="RefSeq" id="XP_033345587.1"/>
    </source>
</evidence>
<dbReference type="RefSeq" id="XP_033345587.1">
    <property type="nucleotide sequence ID" value="XM_033489696.1"/>
</dbReference>
<gene>
    <name evidence="2" type="primary">LOC117231333</name>
</gene>
<evidence type="ECO:0000313" key="1">
    <source>
        <dbReference type="Proteomes" id="UP000504631"/>
    </source>
</evidence>
<dbReference type="GeneID" id="117231333"/>
<reference evidence="2" key="1">
    <citation type="submission" date="2025-08" db="UniProtKB">
        <authorList>
            <consortium name="RefSeq"/>
        </authorList>
    </citation>
    <scope>IDENTIFICATION</scope>
    <source>
        <tissue evidence="2">Muscle</tissue>
    </source>
</reference>
<sequence length="181" mass="20596">MFIRAVRDQLILSRYIRAAYIPRIDLFSKLQSAISCPRGSEFPANRLRMRVPEVADRSFLQYIFCKTQLIFSGSLSWIEQKEMPRCPRSTITCGMLPTLRALASKECENSQGTICLVPFDANMDSASHLQIILLEAYCRETGIKVLRVSRERIRDHLCPGSGDLSCVLISNDDPYFLDTPE</sequence>
<dbReference type="Gene3D" id="3.30.1330.30">
    <property type="match status" value="1"/>
</dbReference>
<organism evidence="1 2">
    <name type="scientific">Bombus vosnesenskii</name>
    <dbReference type="NCBI Taxonomy" id="207650"/>
    <lineage>
        <taxon>Eukaryota</taxon>
        <taxon>Metazoa</taxon>
        <taxon>Ecdysozoa</taxon>
        <taxon>Arthropoda</taxon>
        <taxon>Hexapoda</taxon>
        <taxon>Insecta</taxon>
        <taxon>Pterygota</taxon>
        <taxon>Neoptera</taxon>
        <taxon>Endopterygota</taxon>
        <taxon>Hymenoptera</taxon>
        <taxon>Apocrita</taxon>
        <taxon>Aculeata</taxon>
        <taxon>Apoidea</taxon>
        <taxon>Anthophila</taxon>
        <taxon>Apidae</taxon>
        <taxon>Bombus</taxon>
        <taxon>Pyrobombus</taxon>
    </lineage>
</organism>
<dbReference type="InterPro" id="IPR029064">
    <property type="entry name" value="Ribosomal_eL30-like_sf"/>
</dbReference>
<keyword evidence="1" id="KW-1185">Reference proteome</keyword>
<accession>A0A6J3JXL4</accession>
<proteinExistence type="predicted"/>
<dbReference type="Proteomes" id="UP000504631">
    <property type="component" value="Unplaced"/>
</dbReference>
<protein>
    <submittedName>
        <fullName evidence="2">Uncharacterized protein LOC117231333 isoform X1</fullName>
    </submittedName>
</protein>
<dbReference type="KEGG" id="bvk:117231333"/>
<dbReference type="AlphaFoldDB" id="A0A6J3JXL4"/>